<evidence type="ECO:0000256" key="1">
    <source>
        <dbReference type="SAM" id="MobiDB-lite"/>
    </source>
</evidence>
<gene>
    <name evidence="2" type="ORF">K461DRAFT_44470</name>
</gene>
<dbReference type="EMBL" id="ML996091">
    <property type="protein sequence ID" value="KAF2149304.1"/>
    <property type="molecule type" value="Genomic_DNA"/>
</dbReference>
<organism evidence="2 3">
    <name type="scientific">Myriangium duriaei CBS 260.36</name>
    <dbReference type="NCBI Taxonomy" id="1168546"/>
    <lineage>
        <taxon>Eukaryota</taxon>
        <taxon>Fungi</taxon>
        <taxon>Dikarya</taxon>
        <taxon>Ascomycota</taxon>
        <taxon>Pezizomycotina</taxon>
        <taxon>Dothideomycetes</taxon>
        <taxon>Dothideomycetidae</taxon>
        <taxon>Myriangiales</taxon>
        <taxon>Myriangiaceae</taxon>
        <taxon>Myriangium</taxon>
    </lineage>
</organism>
<reference evidence="2" key="1">
    <citation type="journal article" date="2020" name="Stud. Mycol.">
        <title>101 Dothideomycetes genomes: a test case for predicting lifestyles and emergence of pathogens.</title>
        <authorList>
            <person name="Haridas S."/>
            <person name="Albert R."/>
            <person name="Binder M."/>
            <person name="Bloem J."/>
            <person name="Labutti K."/>
            <person name="Salamov A."/>
            <person name="Andreopoulos B."/>
            <person name="Baker S."/>
            <person name="Barry K."/>
            <person name="Bills G."/>
            <person name="Bluhm B."/>
            <person name="Cannon C."/>
            <person name="Castanera R."/>
            <person name="Culley D."/>
            <person name="Daum C."/>
            <person name="Ezra D."/>
            <person name="Gonzalez J."/>
            <person name="Henrissat B."/>
            <person name="Kuo A."/>
            <person name="Liang C."/>
            <person name="Lipzen A."/>
            <person name="Lutzoni F."/>
            <person name="Magnuson J."/>
            <person name="Mondo S."/>
            <person name="Nolan M."/>
            <person name="Ohm R."/>
            <person name="Pangilinan J."/>
            <person name="Park H.-J."/>
            <person name="Ramirez L."/>
            <person name="Alfaro M."/>
            <person name="Sun H."/>
            <person name="Tritt A."/>
            <person name="Yoshinaga Y."/>
            <person name="Zwiers L.-H."/>
            <person name="Turgeon B."/>
            <person name="Goodwin S."/>
            <person name="Spatafora J."/>
            <person name="Crous P."/>
            <person name="Grigoriev I."/>
        </authorList>
    </citation>
    <scope>NUCLEOTIDE SEQUENCE</scope>
    <source>
        <strain evidence="2">CBS 260.36</strain>
    </source>
</reference>
<sequence>MKDRLVQEMRYSKARVRPAPQGVCSQAYAGTAHHLQIASRFGPTGNSPPPTIRFWPTLHKWHILRTVTSRIAAALHCRIASPFLKHRTVGHFLGNDKSPSSSRKQPADVHIPRYRSGATSPSSTTDAWHQLSTTCHRLQFARAYVWFFIRRIVL</sequence>
<accession>A0A9P4IV27</accession>
<evidence type="ECO:0000313" key="2">
    <source>
        <dbReference type="EMBL" id="KAF2149304.1"/>
    </source>
</evidence>
<name>A0A9P4IV27_9PEZI</name>
<comment type="caution">
    <text evidence="2">The sequence shown here is derived from an EMBL/GenBank/DDBJ whole genome shotgun (WGS) entry which is preliminary data.</text>
</comment>
<dbReference type="AlphaFoldDB" id="A0A9P4IV27"/>
<proteinExistence type="predicted"/>
<evidence type="ECO:0000313" key="3">
    <source>
        <dbReference type="Proteomes" id="UP000799439"/>
    </source>
</evidence>
<protein>
    <submittedName>
        <fullName evidence="2">Uncharacterized protein</fullName>
    </submittedName>
</protein>
<feature type="region of interest" description="Disordered" evidence="1">
    <location>
        <begin position="94"/>
        <end position="125"/>
    </location>
</feature>
<dbReference type="Proteomes" id="UP000799439">
    <property type="component" value="Unassembled WGS sequence"/>
</dbReference>
<keyword evidence="3" id="KW-1185">Reference proteome</keyword>